<dbReference type="Pfam" id="PF20009">
    <property type="entry name" value="GEVED"/>
    <property type="match status" value="1"/>
</dbReference>
<sequence length="1808" mass="195786">MNRLYSCLMGVVALMVFAVGTADLSAQYCRPRLQDGWWGNGITLFQFNTFQNFSGTSDYNSQDGYFIFPDRRIDIPRNVENTFRIETNAWGPGTAAIWLDMNQDGIFGPEERVFSGTSFNQLLWTGTIVVPCSANVGLTRLRVIMYTNSVTEPSDPCVFPQQVGGECEDYIVDIVGDYTGSFPSEVSDAQSILAKGNLYDGSSPALPKPSVTLRVGQPNQSFNIQYRLIGPLPLTDTVYRADFSAVGPSGGSFPQFVTFEVPGATGPLASVGGILNTIPAVGGEYTMYSRLVGTNSACVAEYRQAFTIAADRDLSVRQIRSPQDNSAPKNFRYPNTTPIPVEAIFQNVGLTRIESFRGIAKLWNPNGTLVYTDTVVVNEPLNARARLTQMFKNFTATGAVGHTVGVYTAQVCGELIDPTPDMTPFNDCAPRPGFPTWKFEVAYNDEPGVNSVSVPTSTQRLIANRPFRPEAIFENNGIQDLSNVPVRLIITKMPGGVPVYNQQGIIQDIASGQFNKSIYTFPAFTPTEGGDYRFCFRVEYPGDPVETNNEICVTRTVIGNLSGIYTIGVSKPGPRNYTTIDAALDDLYLKGVSGPVTFEFTDATYNVTRVGISIPAIDLSSRIVGVSAVNTLTFKPSLDRSLTRGAVTINMTTESGVGILLGQNVAPANPNALQRQLYFSNQVNANSAGYITIDGGSQRSIRLAVRKTTVSAFPSPFMSAVYLSSGSSNIQIRNLLIEHQTGVVPSYASSLPVVQYNGGSQQFRFDPNTRNNTISYTAGITQRDTINPDNLGNLDTLINQNNKFIGNEINGFGYGIASMGMGALIKAGVNEFRPYYNSGTEITGNLIYNVRRAGIFVGYEDGVKITNNRIYNVGVAATGGTEADVAGIIAGGETRYNNIDLWISGNEISGVRGTNSSRGIVVEQAVNDFQSILQAGGTVVFPNRPEHTMVVSNAIWGISRSTTGGDMAGVHLLTRRATAGDRVTPFSTVYFTRQDTVANNTIVIPNDNIVGTGAIAGVASQHGNGTAILNNAIALQGASNAASYSHAVIFYEGTLFRGGSMNTDYLPASAPAALVSNRNAFNAPNASVARFIEISHTSELISSGSQDEFKNIRQWRSWTKQDINSVLGDFLAEHEYQGVAPNQKLRVKITPQPPLGSILNNRGERIASITTDIDGTPRGEAGLGYDIGADEFNGRLYVSDIEVVDILSPTAYRRTTGATSDAEYIMTKAPIDVTARLRNNGALAQTNVSVRVRVFLETVASNNAQLATPAFGTTPVVERTIKVDLNSNEFKNLSFGIPNWTPQTYFGLTGYTVPTRFSTMSANVTPRYMVEVTTQSDEFNPNNTQTKTLRFYLRKSQMEIIVSSRGTTSDILAGTPAQNDIAGHLNSDSLVKALGDLGFVNNPAANLYAYDVFERNAWEDRAVDYTLYRTMFWSHDLAPLTRTERDDIRNFVNAGRPGQKKNLAMGSQVPPRAHIGLTVNNDEVFVRRVLRAQYQAPGAPASPNYNLKRIIGQANARNTEETIVRTGFTNDAEPNPALIRIYSDAQTSGLANMAYSYKKGDRTTVDSIMGSSVAGLNLNSVYLGVDWRHYARPAVRTGLERVLRGIIDFFESNGGTVVPVELVAFDAKARGHNVDVFWATASEENSAYFVVERASVSPAGNSAYSVVSTNPAAGNSTGRRDYRVVDENVAAGTYAYRLTSVDKDGSRMQTSDVQVTIADEANALWLGDVTPNPVASTATVSYNLVSEGNVELVLYDASGAQVMTMANVPTGAGRHEVNLSVENLPAGSYRLVLRSNGVMATKNVTVVK</sequence>
<keyword evidence="1" id="KW-0732">Signal</keyword>
<evidence type="ECO:0000256" key="1">
    <source>
        <dbReference type="SAM" id="SignalP"/>
    </source>
</evidence>
<dbReference type="STRING" id="1895771.BGO89_07445"/>
<evidence type="ECO:0000259" key="2">
    <source>
        <dbReference type="Pfam" id="PF20009"/>
    </source>
</evidence>
<feature type="signal peptide" evidence="1">
    <location>
        <begin position="1"/>
        <end position="18"/>
    </location>
</feature>
<dbReference type="InterPro" id="IPR045474">
    <property type="entry name" value="GEVED"/>
</dbReference>
<protein>
    <recommendedName>
        <fullName evidence="2">GEVED domain-containing protein</fullName>
    </recommendedName>
</protein>
<dbReference type="Gene3D" id="2.60.40.10">
    <property type="entry name" value="Immunoglobulins"/>
    <property type="match status" value="1"/>
</dbReference>
<evidence type="ECO:0000313" key="3">
    <source>
        <dbReference type="EMBL" id="OJX57797.1"/>
    </source>
</evidence>
<comment type="caution">
    <text evidence="3">The sequence shown here is derived from an EMBL/GenBank/DDBJ whole genome shotgun (WGS) entry which is preliminary data.</text>
</comment>
<proteinExistence type="predicted"/>
<dbReference type="EMBL" id="MKVH01000021">
    <property type="protein sequence ID" value="OJX57797.1"/>
    <property type="molecule type" value="Genomic_DNA"/>
</dbReference>
<feature type="chain" id="PRO_5012002063" description="GEVED domain-containing protein" evidence="1">
    <location>
        <begin position="19"/>
        <end position="1808"/>
    </location>
</feature>
<reference evidence="3 4" key="1">
    <citation type="submission" date="2016-09" db="EMBL/GenBank/DDBJ databases">
        <title>Genome-resolved meta-omics ties microbial dynamics to process performance in biotechnology for thiocyanate degradation.</title>
        <authorList>
            <person name="Kantor R.S."/>
            <person name="Huddy R.J."/>
            <person name="Iyer R."/>
            <person name="Thomas B.C."/>
            <person name="Brown C.T."/>
            <person name="Anantharaman K."/>
            <person name="Tringe S."/>
            <person name="Hettich R.L."/>
            <person name="Harrison S.T."/>
            <person name="Banfield J.F."/>
        </authorList>
    </citation>
    <scope>NUCLEOTIDE SEQUENCE [LARGE SCALE GENOMIC DNA]</scope>
    <source>
        <strain evidence="3">59-99</strain>
    </source>
</reference>
<dbReference type="NCBIfam" id="TIGR04183">
    <property type="entry name" value="Por_Secre_tail"/>
    <property type="match status" value="1"/>
</dbReference>
<dbReference type="InterPro" id="IPR026444">
    <property type="entry name" value="Secre_tail"/>
</dbReference>
<gene>
    <name evidence="3" type="ORF">BGO89_07445</name>
</gene>
<organism evidence="3 4">
    <name type="scientific">Candidatus Kapaibacterium thiocyanatum</name>
    <dbReference type="NCBI Taxonomy" id="1895771"/>
    <lineage>
        <taxon>Bacteria</taxon>
        <taxon>Pseudomonadati</taxon>
        <taxon>Candidatus Kapaibacteriota</taxon>
        <taxon>Candidatus Kapaibacteriia</taxon>
        <taxon>Candidatus Kapaibacteriales</taxon>
        <taxon>Candidatus Kapaibacteriaceae</taxon>
        <taxon>Candidatus Kapaibacterium</taxon>
    </lineage>
</organism>
<evidence type="ECO:0000313" key="4">
    <source>
        <dbReference type="Proteomes" id="UP000184233"/>
    </source>
</evidence>
<dbReference type="Proteomes" id="UP000184233">
    <property type="component" value="Unassembled WGS sequence"/>
</dbReference>
<name>A0A1M3KZ76_9BACT</name>
<feature type="domain" description="GEVED" evidence="2">
    <location>
        <begin position="96"/>
        <end position="172"/>
    </location>
</feature>
<dbReference type="SMART" id="SM00710">
    <property type="entry name" value="PbH1"/>
    <property type="match status" value="5"/>
</dbReference>
<dbReference type="SUPFAM" id="SSF51126">
    <property type="entry name" value="Pectin lyase-like"/>
    <property type="match status" value="1"/>
</dbReference>
<dbReference type="InterPro" id="IPR011050">
    <property type="entry name" value="Pectin_lyase_fold/virulence"/>
</dbReference>
<dbReference type="InterPro" id="IPR006626">
    <property type="entry name" value="PbH1"/>
</dbReference>
<accession>A0A1M3KZ76</accession>
<dbReference type="InterPro" id="IPR013783">
    <property type="entry name" value="Ig-like_fold"/>
</dbReference>